<feature type="compositionally biased region" description="Low complexity" evidence="1">
    <location>
        <begin position="103"/>
        <end position="123"/>
    </location>
</feature>
<evidence type="ECO:0000313" key="3">
    <source>
        <dbReference type="WBParaSite" id="Pan_g19551.t1"/>
    </source>
</evidence>
<feature type="region of interest" description="Disordered" evidence="1">
    <location>
        <begin position="155"/>
        <end position="187"/>
    </location>
</feature>
<proteinExistence type="predicted"/>
<organism evidence="2 3">
    <name type="scientific">Panagrellus redivivus</name>
    <name type="common">Microworm</name>
    <dbReference type="NCBI Taxonomy" id="6233"/>
    <lineage>
        <taxon>Eukaryota</taxon>
        <taxon>Metazoa</taxon>
        <taxon>Ecdysozoa</taxon>
        <taxon>Nematoda</taxon>
        <taxon>Chromadorea</taxon>
        <taxon>Rhabditida</taxon>
        <taxon>Tylenchina</taxon>
        <taxon>Panagrolaimomorpha</taxon>
        <taxon>Panagrolaimoidea</taxon>
        <taxon>Panagrolaimidae</taxon>
        <taxon>Panagrellus</taxon>
    </lineage>
</organism>
<reference evidence="3" key="2">
    <citation type="submission" date="2020-10" db="UniProtKB">
        <authorList>
            <consortium name="WormBaseParasite"/>
        </authorList>
    </citation>
    <scope>IDENTIFICATION</scope>
</reference>
<accession>A0A7E4VD45</accession>
<dbReference type="Proteomes" id="UP000492821">
    <property type="component" value="Unassembled WGS sequence"/>
</dbReference>
<feature type="region of interest" description="Disordered" evidence="1">
    <location>
        <begin position="1"/>
        <end position="26"/>
    </location>
</feature>
<feature type="region of interest" description="Disordered" evidence="1">
    <location>
        <begin position="89"/>
        <end position="135"/>
    </location>
</feature>
<keyword evidence="2" id="KW-1185">Reference proteome</keyword>
<evidence type="ECO:0000313" key="2">
    <source>
        <dbReference type="Proteomes" id="UP000492821"/>
    </source>
</evidence>
<sequence length="187" mass="19644">MLWGPRQRAQPPSAATTTAANSPAASTTALPMCLVRVPRANRTLSPCSARPPGASQSFLTRLFRLRPLDPRVRARGRVNDDCIEDLRNPPAAVSGPPFPSSPPAAAAAASTPTAVVAASPTTPQARRLTPLLPSQHRPRPLQVVYVCKAVAPAPAAAVAATDDTTDDDPNDDDNPDDEAEERVVCCE</sequence>
<evidence type="ECO:0000256" key="1">
    <source>
        <dbReference type="SAM" id="MobiDB-lite"/>
    </source>
</evidence>
<dbReference type="AlphaFoldDB" id="A0A7E4VD45"/>
<dbReference type="WBParaSite" id="Pan_g19551.t1">
    <property type="protein sequence ID" value="Pan_g19551.t1"/>
    <property type="gene ID" value="Pan_g19551"/>
</dbReference>
<feature type="compositionally biased region" description="Acidic residues" evidence="1">
    <location>
        <begin position="163"/>
        <end position="180"/>
    </location>
</feature>
<reference evidence="2" key="1">
    <citation type="journal article" date="2013" name="Genetics">
        <title>The draft genome and transcriptome of Panagrellus redivivus are shaped by the harsh demands of a free-living lifestyle.</title>
        <authorList>
            <person name="Srinivasan J."/>
            <person name="Dillman A.R."/>
            <person name="Macchietto M.G."/>
            <person name="Heikkinen L."/>
            <person name="Lakso M."/>
            <person name="Fracchia K.M."/>
            <person name="Antoshechkin I."/>
            <person name="Mortazavi A."/>
            <person name="Wong G."/>
            <person name="Sternberg P.W."/>
        </authorList>
    </citation>
    <scope>NUCLEOTIDE SEQUENCE [LARGE SCALE GENOMIC DNA]</scope>
    <source>
        <strain evidence="2">MT8872</strain>
    </source>
</reference>
<protein>
    <submittedName>
        <fullName evidence="3">Uncharacterized protein</fullName>
    </submittedName>
</protein>
<feature type="compositionally biased region" description="Low complexity" evidence="1">
    <location>
        <begin position="9"/>
        <end position="26"/>
    </location>
</feature>
<name>A0A7E4VD45_PANRE</name>